<reference evidence="6" key="2">
    <citation type="submission" date="2018-06" db="EMBL/GenBank/DDBJ databases">
        <title>Genome sequence of Rhodanobacteraceae bacterium strain Dysh456.</title>
        <authorList>
            <person name="Fukui M."/>
        </authorList>
    </citation>
    <scope>NUCLEOTIDE SEQUENCE [LARGE SCALE GENOMIC DNA]</scope>
    <source>
        <strain evidence="6">Dysh456</strain>
    </source>
</reference>
<dbReference type="GO" id="GO:0005737">
    <property type="term" value="C:cytoplasm"/>
    <property type="evidence" value="ECO:0007669"/>
    <property type="project" value="TreeGrafter"/>
</dbReference>
<proteinExistence type="inferred from homology"/>
<dbReference type="InterPro" id="IPR029057">
    <property type="entry name" value="PRTase-like"/>
</dbReference>
<dbReference type="GO" id="GO:0002189">
    <property type="term" value="C:ribose phosphate diphosphokinase complex"/>
    <property type="evidence" value="ECO:0007669"/>
    <property type="project" value="TreeGrafter"/>
</dbReference>
<dbReference type="NCBIfam" id="TIGR01251">
    <property type="entry name" value="ribP_PPkin"/>
    <property type="match status" value="1"/>
</dbReference>
<feature type="domain" description="Phosphoribosyltransferase" evidence="3">
    <location>
        <begin position="147"/>
        <end position="268"/>
    </location>
</feature>
<keyword evidence="5" id="KW-0808">Transferase</keyword>
<evidence type="ECO:0000259" key="3">
    <source>
        <dbReference type="Pfam" id="PF00156"/>
    </source>
</evidence>
<comment type="similarity">
    <text evidence="2">Belongs to the ribose-phosphate pyrophosphokinase family.</text>
</comment>
<dbReference type="GO" id="GO:0006015">
    <property type="term" value="P:5-phosphoribose 1-diphosphate biosynthetic process"/>
    <property type="evidence" value="ECO:0007669"/>
    <property type="project" value="TreeGrafter"/>
</dbReference>
<evidence type="ECO:0000256" key="2">
    <source>
        <dbReference type="RuleBase" id="RU004324"/>
    </source>
</evidence>
<dbReference type="GO" id="GO:0016301">
    <property type="term" value="F:kinase activity"/>
    <property type="evidence" value="ECO:0007669"/>
    <property type="project" value="UniProtKB-KW"/>
</dbReference>
<reference evidence="6" key="1">
    <citation type="submission" date="2018-04" db="EMBL/GenBank/DDBJ databases">
        <authorList>
            <person name="Watanabe M."/>
            <person name="Kojima H."/>
        </authorList>
    </citation>
    <scope>NUCLEOTIDE SEQUENCE [LARGE SCALE GENOMIC DNA]</scope>
    <source>
        <strain evidence="6">Dysh456</strain>
    </source>
</reference>
<protein>
    <submittedName>
        <fullName evidence="5">Ribose-phosphate pyrophosphokinase</fullName>
    </submittedName>
</protein>
<dbReference type="EMBL" id="AP018560">
    <property type="protein sequence ID" value="BBD80004.1"/>
    <property type="molecule type" value="Genomic_DNA"/>
</dbReference>
<name>A0A2Z6E5K9_9GAMM</name>
<accession>A0A2Z6E5K9</accession>
<dbReference type="CDD" id="cd06223">
    <property type="entry name" value="PRTases_typeI"/>
    <property type="match status" value="1"/>
</dbReference>
<keyword evidence="6" id="KW-1185">Reference proteome</keyword>
<dbReference type="PANTHER" id="PTHR10210:SF41">
    <property type="entry name" value="RIBOSE-PHOSPHATE PYROPHOSPHOKINASE 1, CHLOROPLASTIC"/>
    <property type="match status" value="1"/>
</dbReference>
<dbReference type="Proteomes" id="UP000270530">
    <property type="component" value="Chromosome"/>
</dbReference>
<dbReference type="InterPro" id="IPR029099">
    <property type="entry name" value="Pribosyltran_N"/>
</dbReference>
<dbReference type="NCBIfam" id="NF005537">
    <property type="entry name" value="PRK07199.1"/>
    <property type="match status" value="1"/>
</dbReference>
<dbReference type="KEGG" id="rbd:ALSL_1347"/>
<dbReference type="Gene3D" id="3.40.50.2020">
    <property type="match status" value="2"/>
</dbReference>
<dbReference type="AlphaFoldDB" id="A0A2Z6E5K9"/>
<dbReference type="InterPro" id="IPR005946">
    <property type="entry name" value="Rib-P_diPkinase"/>
</dbReference>
<dbReference type="RefSeq" id="WP_126537630.1">
    <property type="nucleotide sequence ID" value="NZ_AP018560.1"/>
</dbReference>
<dbReference type="SMART" id="SM01400">
    <property type="entry name" value="Pribosyltran_N"/>
    <property type="match status" value="1"/>
</dbReference>
<evidence type="ECO:0000313" key="5">
    <source>
        <dbReference type="EMBL" id="BBD80004.1"/>
    </source>
</evidence>
<dbReference type="GO" id="GO:0004749">
    <property type="term" value="F:ribose phosphate diphosphokinase activity"/>
    <property type="evidence" value="ECO:0007669"/>
    <property type="project" value="TreeGrafter"/>
</dbReference>
<evidence type="ECO:0000256" key="1">
    <source>
        <dbReference type="ARBA" id="ARBA00022727"/>
    </source>
</evidence>
<organism evidence="5 6">
    <name type="scientific">Aerosticca soli</name>
    <dbReference type="NCBI Taxonomy" id="2010829"/>
    <lineage>
        <taxon>Bacteria</taxon>
        <taxon>Pseudomonadati</taxon>
        <taxon>Pseudomonadota</taxon>
        <taxon>Gammaproteobacteria</taxon>
        <taxon>Lysobacterales</taxon>
        <taxon>Rhodanobacteraceae</taxon>
        <taxon>Aerosticca</taxon>
    </lineage>
</organism>
<evidence type="ECO:0000259" key="4">
    <source>
        <dbReference type="Pfam" id="PF13793"/>
    </source>
</evidence>
<dbReference type="Pfam" id="PF13793">
    <property type="entry name" value="Pribosyltran_N"/>
    <property type="match status" value="1"/>
</dbReference>
<dbReference type="SUPFAM" id="SSF53271">
    <property type="entry name" value="PRTase-like"/>
    <property type="match status" value="2"/>
</dbReference>
<sequence>MKRRIHALPGNQALAEDLARHGGWPWTTVQVRRFPDEESLVTVTPPEKGEEAVLVCTLDRPDPKLLPLLLAAGTLRELGAARVVLVAPYLAYLRQDARFHPGEAVAAGIFGRLLDGLFDAVLTVDPHLHRLRTLAEAGLSRGRVVHVAADLAAWIAAHVAHPLILGPDAESAQWVHEVAARIDAPGAVASKVRHGDRAVTVTLPDLSAWRGRTPVLLDDIIASGHTMAEAARALRAAGWPTPICVAVHGVLAEGALDLLRSADVARVVTTDSIAQHTARIRLAGALATALDA</sequence>
<dbReference type="GO" id="GO:0006164">
    <property type="term" value="P:purine nucleotide biosynthetic process"/>
    <property type="evidence" value="ECO:0007669"/>
    <property type="project" value="TreeGrafter"/>
</dbReference>
<keyword evidence="1 2" id="KW-0545">Nucleotide biosynthesis</keyword>
<gene>
    <name evidence="5" type="ORF">ALSL_1347</name>
</gene>
<keyword evidence="5" id="KW-0418">Kinase</keyword>
<dbReference type="InterPro" id="IPR000836">
    <property type="entry name" value="PRTase_dom"/>
</dbReference>
<dbReference type="PANTHER" id="PTHR10210">
    <property type="entry name" value="RIBOSE-PHOSPHATE DIPHOSPHOKINASE FAMILY MEMBER"/>
    <property type="match status" value="1"/>
</dbReference>
<dbReference type="OrthoDB" id="324294at2"/>
<evidence type="ECO:0000313" key="6">
    <source>
        <dbReference type="Proteomes" id="UP000270530"/>
    </source>
</evidence>
<dbReference type="Pfam" id="PF00156">
    <property type="entry name" value="Pribosyltran"/>
    <property type="match status" value="1"/>
</dbReference>
<feature type="domain" description="Ribose-phosphate pyrophosphokinase N-terminal" evidence="4">
    <location>
        <begin position="6"/>
        <end position="114"/>
    </location>
</feature>
<dbReference type="GO" id="GO:0000287">
    <property type="term" value="F:magnesium ion binding"/>
    <property type="evidence" value="ECO:0007669"/>
    <property type="project" value="InterPro"/>
</dbReference>